<sequence>MWPATGYQSYKRNASFLFLPVKHWHPCLDMYPKASCSNYFDKVPCYLFSQDISASLKMVFPVFHYKSAGIAFLFPTLALEYAWLYHVSSHFQCDQAIVKLLFATCQYLGILFLSDNCVLRILLHFQLFLCFQGQLFCKILPQRDVHL</sequence>
<keyword evidence="2" id="KW-1185">Reference proteome</keyword>
<dbReference type="EMBL" id="BAMD01000199">
    <property type="protein sequence ID" value="GAF05991.1"/>
    <property type="molecule type" value="Genomic_DNA"/>
</dbReference>
<comment type="caution">
    <text evidence="1">The sequence shown here is derived from an EMBL/GenBank/DDBJ whole genome shotgun (WGS) entry which is preliminary data.</text>
</comment>
<gene>
    <name evidence="1" type="ORF">JCM21142_134758</name>
</gene>
<proteinExistence type="predicted"/>
<organism evidence="1 2">
    <name type="scientific">Saccharicrinis fermentans DSM 9555 = JCM 21142</name>
    <dbReference type="NCBI Taxonomy" id="869213"/>
    <lineage>
        <taxon>Bacteria</taxon>
        <taxon>Pseudomonadati</taxon>
        <taxon>Bacteroidota</taxon>
        <taxon>Bacteroidia</taxon>
        <taxon>Marinilabiliales</taxon>
        <taxon>Marinilabiliaceae</taxon>
        <taxon>Saccharicrinis</taxon>
    </lineage>
</organism>
<protein>
    <submittedName>
        <fullName evidence="1">Uncharacterized protein</fullName>
    </submittedName>
</protein>
<reference evidence="1 2" key="1">
    <citation type="journal article" date="2014" name="Genome Announc.">
        <title>Draft Genome Sequence of Cytophaga fermentans JCM 21142T, a Facultative Anaerobe Isolated from Marine Mud.</title>
        <authorList>
            <person name="Starns D."/>
            <person name="Oshima K."/>
            <person name="Suda W."/>
            <person name="Iino T."/>
            <person name="Yuki M."/>
            <person name="Inoue J."/>
            <person name="Kitamura K."/>
            <person name="Iida T."/>
            <person name="Darby A."/>
            <person name="Hattori M."/>
            <person name="Ohkuma M."/>
        </authorList>
    </citation>
    <scope>NUCLEOTIDE SEQUENCE [LARGE SCALE GENOMIC DNA]</scope>
    <source>
        <strain evidence="1 2">JCM 21142</strain>
    </source>
</reference>
<evidence type="ECO:0000313" key="2">
    <source>
        <dbReference type="Proteomes" id="UP000019402"/>
    </source>
</evidence>
<dbReference type="Proteomes" id="UP000019402">
    <property type="component" value="Unassembled WGS sequence"/>
</dbReference>
<evidence type="ECO:0000313" key="1">
    <source>
        <dbReference type="EMBL" id="GAF05991.1"/>
    </source>
</evidence>
<dbReference type="AlphaFoldDB" id="W7YMT8"/>
<accession>W7YMT8</accession>
<name>W7YMT8_9BACT</name>